<evidence type="ECO:0000313" key="2">
    <source>
        <dbReference type="Proteomes" id="UP000245880"/>
    </source>
</evidence>
<dbReference type="AlphaFoldDB" id="A0A316AIX9"/>
<evidence type="ECO:0000313" key="1">
    <source>
        <dbReference type="EMBL" id="PWJ56840.1"/>
    </source>
</evidence>
<accession>A0A316AIX9</accession>
<gene>
    <name evidence="1" type="ORF">CLV98_110151</name>
</gene>
<proteinExistence type="predicted"/>
<dbReference type="EMBL" id="QGDT01000010">
    <property type="protein sequence ID" value="PWJ56840.1"/>
    <property type="molecule type" value="Genomic_DNA"/>
</dbReference>
<organism evidence="1 2">
    <name type="scientific">Dyadobacter jejuensis</name>
    <dbReference type="NCBI Taxonomy" id="1082580"/>
    <lineage>
        <taxon>Bacteria</taxon>
        <taxon>Pseudomonadati</taxon>
        <taxon>Bacteroidota</taxon>
        <taxon>Cytophagia</taxon>
        <taxon>Cytophagales</taxon>
        <taxon>Spirosomataceae</taxon>
        <taxon>Dyadobacter</taxon>
    </lineage>
</organism>
<protein>
    <submittedName>
        <fullName evidence="1">Uncharacterized protein</fullName>
    </submittedName>
</protein>
<dbReference type="Proteomes" id="UP000245880">
    <property type="component" value="Unassembled WGS sequence"/>
</dbReference>
<name>A0A316AIX9_9BACT</name>
<comment type="caution">
    <text evidence="1">The sequence shown here is derived from an EMBL/GenBank/DDBJ whole genome shotgun (WGS) entry which is preliminary data.</text>
</comment>
<keyword evidence="2" id="KW-1185">Reference proteome</keyword>
<reference evidence="1 2" key="1">
    <citation type="submission" date="2018-03" db="EMBL/GenBank/DDBJ databases">
        <title>Genomic Encyclopedia of Archaeal and Bacterial Type Strains, Phase II (KMG-II): from individual species to whole genera.</title>
        <authorList>
            <person name="Goeker M."/>
        </authorList>
    </citation>
    <scope>NUCLEOTIDE SEQUENCE [LARGE SCALE GENOMIC DNA]</scope>
    <source>
        <strain evidence="1 2">DSM 100346</strain>
    </source>
</reference>
<sequence>MGLVLGLGCVVPLFGQQCPILTQTLDAVERMQEDTTRLYAFRFRDAQLKTLAQWPGQEVPVRLLEDLQHTLDQDGSSLKEKHFWMLDEKLAAKQLDALEKLCPDTEFGVYRREIAYYRGQFKEKE</sequence>